<keyword evidence="2" id="KW-1133">Transmembrane helix</keyword>
<accession>A0A3R7JE69</accession>
<keyword evidence="4" id="KW-1185">Reference proteome</keyword>
<dbReference type="AlphaFoldDB" id="A0A3R7JE69"/>
<feature type="transmembrane region" description="Helical" evidence="2">
    <location>
        <begin position="130"/>
        <end position="148"/>
    </location>
</feature>
<feature type="transmembrane region" description="Helical" evidence="2">
    <location>
        <begin position="160"/>
        <end position="179"/>
    </location>
</feature>
<reference evidence="3 4" key="1">
    <citation type="submission" date="2018-08" db="EMBL/GenBank/DDBJ databases">
        <title>Draft genome sequences of two Aspergillus turcosus clinical strains isolated from bronchoalveolar lavage fluid: one azole-susceptible and the other azole-resistant.</title>
        <authorList>
            <person name="Parent-Michaud M."/>
            <person name="Dufresne P.J."/>
            <person name="Fournier E."/>
            <person name="Martineau C."/>
            <person name="Moreira S."/>
            <person name="Perkins V."/>
            <person name="De Repentigny L."/>
            <person name="Dufresne S.F."/>
        </authorList>
    </citation>
    <scope>NUCLEOTIDE SEQUENCE [LARGE SCALE GENOMIC DNA]</scope>
    <source>
        <strain evidence="3">HMR AF 1038</strain>
    </source>
</reference>
<organism evidence="3 4">
    <name type="scientific">Aspergillus turcosus</name>
    <dbReference type="NCBI Taxonomy" id="1245748"/>
    <lineage>
        <taxon>Eukaryota</taxon>
        <taxon>Fungi</taxon>
        <taxon>Dikarya</taxon>
        <taxon>Ascomycota</taxon>
        <taxon>Pezizomycotina</taxon>
        <taxon>Eurotiomycetes</taxon>
        <taxon>Eurotiomycetidae</taxon>
        <taxon>Eurotiales</taxon>
        <taxon>Aspergillaceae</taxon>
        <taxon>Aspergillus</taxon>
        <taxon>Aspergillus subgen. Fumigati</taxon>
    </lineage>
</organism>
<name>A0A3R7JE69_9EURO</name>
<dbReference type="OrthoDB" id="4261061at2759"/>
<dbReference type="Proteomes" id="UP000215289">
    <property type="component" value="Unassembled WGS sequence"/>
</dbReference>
<evidence type="ECO:0000256" key="1">
    <source>
        <dbReference type="SAM" id="MobiDB-lite"/>
    </source>
</evidence>
<keyword evidence="2" id="KW-0472">Membrane</keyword>
<comment type="caution">
    <text evidence="3">The sequence shown here is derived from an EMBL/GenBank/DDBJ whole genome shotgun (WGS) entry which is preliminary data.</text>
</comment>
<evidence type="ECO:0000313" key="4">
    <source>
        <dbReference type="Proteomes" id="UP000215289"/>
    </source>
</evidence>
<keyword evidence="2" id="KW-0812">Transmembrane</keyword>
<dbReference type="STRING" id="1245748.A0A3R7JE69"/>
<dbReference type="EMBL" id="NIDN02000143">
    <property type="protein sequence ID" value="RLL95669.1"/>
    <property type="molecule type" value="Genomic_DNA"/>
</dbReference>
<protein>
    <submittedName>
        <fullName evidence="3">Uncharacterized protein</fullName>
    </submittedName>
</protein>
<proteinExistence type="predicted"/>
<feature type="transmembrane region" description="Helical" evidence="2">
    <location>
        <begin position="41"/>
        <end position="62"/>
    </location>
</feature>
<feature type="compositionally biased region" description="Basic and acidic residues" evidence="1">
    <location>
        <begin position="221"/>
        <end position="232"/>
    </location>
</feature>
<evidence type="ECO:0000313" key="3">
    <source>
        <dbReference type="EMBL" id="RLL95669.1"/>
    </source>
</evidence>
<feature type="transmembrane region" description="Helical" evidence="2">
    <location>
        <begin position="68"/>
        <end position="89"/>
    </location>
</feature>
<gene>
    <name evidence="3" type="ORF">CFD26_105786</name>
</gene>
<feature type="compositionally biased region" description="Polar residues" evidence="1">
    <location>
        <begin position="246"/>
        <end position="257"/>
    </location>
</feature>
<feature type="transmembrane region" description="Helical" evidence="2">
    <location>
        <begin position="199"/>
        <end position="217"/>
    </location>
</feature>
<feature type="region of interest" description="Disordered" evidence="1">
    <location>
        <begin position="221"/>
        <end position="257"/>
    </location>
</feature>
<sequence>MLSPAQFLSGIGSNCPSSLGFLAYNYYTQIAWYRAVRNKELHALSMLPVHFNIVYFFTYWGGVTSGNIYMGVLQGLGTAGVLILNTVSAWESWATNLEEGYGVYQFFFFGWRTLTPGWRKFFLVWQISDSMFAFAGVVADIMLPIAAIEKQWDRDVKWWFKYPAVPAGAVVMFLFFWPLILWTELIVQRNRIESETDMIAVWLFVAQCVAMLVPSCMPRTRKGDRNGEEGKSRLSSFYGGIRGLKTRSTQEGNELQP</sequence>
<evidence type="ECO:0000256" key="2">
    <source>
        <dbReference type="SAM" id="Phobius"/>
    </source>
</evidence>